<proteinExistence type="predicted"/>
<protein>
    <submittedName>
        <fullName evidence="3">Uncharacterized protein</fullName>
    </submittedName>
</protein>
<reference evidence="3 4" key="1">
    <citation type="submission" date="2017-06" db="EMBL/GenBank/DDBJ databases">
        <authorList>
            <person name="Kim H.J."/>
            <person name="Triplett B.A."/>
        </authorList>
    </citation>
    <scope>NUCLEOTIDE SEQUENCE [LARGE SCALE GENOMIC DNA]</scope>
    <source>
        <strain evidence="3 4">DSM 44715</strain>
    </source>
</reference>
<dbReference type="AlphaFoldDB" id="A0A239P8P6"/>
<keyword evidence="4" id="KW-1185">Reference proteome</keyword>
<evidence type="ECO:0000313" key="3">
    <source>
        <dbReference type="EMBL" id="SNT63421.1"/>
    </source>
</evidence>
<feature type="coiled-coil region" evidence="1">
    <location>
        <begin position="81"/>
        <end position="108"/>
    </location>
</feature>
<sequence>MAEQMISIEEIATVQGRKPAQVREEARGLGMWIGEDWAGREAVTVTDARALVSGDARRRAEQGAAWKAFQGEVKAWQDGRAAATQAAADEAEQKIRRTRRRVDISLGEVQEARRLAHLHAGAQWERRHPRPRWNAEPTVPLAYLTDESEEGSAMAAVKGKLRGPSKPAERTEVA</sequence>
<evidence type="ECO:0000313" key="4">
    <source>
        <dbReference type="Proteomes" id="UP000198318"/>
    </source>
</evidence>
<accession>A0A239P8P6</accession>
<feature type="region of interest" description="Disordered" evidence="2">
    <location>
        <begin position="147"/>
        <end position="174"/>
    </location>
</feature>
<evidence type="ECO:0000256" key="1">
    <source>
        <dbReference type="SAM" id="Coils"/>
    </source>
</evidence>
<organism evidence="3 4">
    <name type="scientific">Actinomadura meyerae</name>
    <dbReference type="NCBI Taxonomy" id="240840"/>
    <lineage>
        <taxon>Bacteria</taxon>
        <taxon>Bacillati</taxon>
        <taxon>Actinomycetota</taxon>
        <taxon>Actinomycetes</taxon>
        <taxon>Streptosporangiales</taxon>
        <taxon>Thermomonosporaceae</taxon>
        <taxon>Actinomadura</taxon>
    </lineage>
</organism>
<dbReference type="RefSeq" id="WP_089331231.1">
    <property type="nucleotide sequence ID" value="NZ_FZOR01000106.1"/>
</dbReference>
<dbReference type="EMBL" id="FZOR01000106">
    <property type="protein sequence ID" value="SNT63421.1"/>
    <property type="molecule type" value="Genomic_DNA"/>
</dbReference>
<evidence type="ECO:0000256" key="2">
    <source>
        <dbReference type="SAM" id="MobiDB-lite"/>
    </source>
</evidence>
<name>A0A239P8P6_9ACTN</name>
<dbReference type="Proteomes" id="UP000198318">
    <property type="component" value="Unassembled WGS sequence"/>
</dbReference>
<gene>
    <name evidence="3" type="ORF">SAMN05443665_11066</name>
</gene>
<keyword evidence="1" id="KW-0175">Coiled coil</keyword>